<evidence type="ECO:0000313" key="1">
    <source>
        <dbReference type="EMBL" id="SBW03294.1"/>
    </source>
</evidence>
<reference evidence="1" key="1">
    <citation type="submission" date="2016-04" db="EMBL/GenBank/DDBJ databases">
        <authorList>
            <person name="Evans L.H."/>
            <person name="Alamgir A."/>
            <person name="Owens N."/>
            <person name="Weber N.D."/>
            <person name="Virtaneva K."/>
            <person name="Barbian K."/>
            <person name="Babar A."/>
            <person name="Rosenke K."/>
        </authorList>
    </citation>
    <scope>NUCLEOTIDE SEQUENCE</scope>
    <source>
        <strain evidence="1">86</strain>
    </source>
</reference>
<gene>
    <name evidence="1" type="ORF">KL86DPRO_20119</name>
</gene>
<sequence length="166" mass="18296">MADDSNRMELLVAHLAKVIHDPVMPEIPPELADVAGLGAIQEHMGSLRDILDAFSRGDFSPNVRLRGVIAGRLKTLQASLLHLCWQIQQVADGDFTQRVDFLGEFATSFNSMVAQLDAALTALRHKEDELTRLTLALQHEVEQKADALGALSKRRLASGTWRSMTP</sequence>
<dbReference type="CDD" id="cd06225">
    <property type="entry name" value="HAMP"/>
    <property type="match status" value="1"/>
</dbReference>
<name>A0A212JV06_9DELT</name>
<proteinExistence type="predicted"/>
<organism evidence="1">
    <name type="scientific">uncultured delta proteobacterium</name>
    <dbReference type="NCBI Taxonomy" id="34034"/>
    <lineage>
        <taxon>Bacteria</taxon>
        <taxon>Deltaproteobacteria</taxon>
        <taxon>environmental samples</taxon>
    </lineage>
</organism>
<protein>
    <submittedName>
        <fullName evidence="1">Response regulator PleD</fullName>
    </submittedName>
</protein>
<dbReference type="EMBL" id="FLUQ01000002">
    <property type="protein sequence ID" value="SBW03294.1"/>
    <property type="molecule type" value="Genomic_DNA"/>
</dbReference>
<accession>A0A212JV06</accession>
<dbReference type="AlphaFoldDB" id="A0A212JV06"/>